<evidence type="ECO:0000259" key="6">
    <source>
        <dbReference type="PROSITE" id="PS51007"/>
    </source>
</evidence>
<accession>A0A381U1Y9</accession>
<dbReference type="AlphaFoldDB" id="A0A381U1Y9"/>
<dbReference type="PANTHER" id="PTHR33751">
    <property type="entry name" value="CBB3-TYPE CYTOCHROME C OXIDASE SUBUNIT FIXP"/>
    <property type="match status" value="1"/>
</dbReference>
<organism evidence="7">
    <name type="scientific">marine metagenome</name>
    <dbReference type="NCBI Taxonomy" id="408172"/>
    <lineage>
        <taxon>unclassified sequences</taxon>
        <taxon>metagenomes</taxon>
        <taxon>ecological metagenomes</taxon>
    </lineage>
</organism>
<keyword evidence="3" id="KW-0479">Metal-binding</keyword>
<feature type="domain" description="Cytochrome c" evidence="6">
    <location>
        <begin position="122"/>
        <end position="209"/>
    </location>
</feature>
<keyword evidence="1" id="KW-0813">Transport</keyword>
<dbReference type="Gene3D" id="1.10.760.10">
    <property type="entry name" value="Cytochrome c-like domain"/>
    <property type="match status" value="2"/>
</dbReference>
<evidence type="ECO:0000313" key="7">
    <source>
        <dbReference type="EMBL" id="SVA21761.1"/>
    </source>
</evidence>
<dbReference type="GO" id="GO:0020037">
    <property type="term" value="F:heme binding"/>
    <property type="evidence" value="ECO:0007669"/>
    <property type="project" value="InterPro"/>
</dbReference>
<keyword evidence="5" id="KW-0408">Iron</keyword>
<dbReference type="PANTHER" id="PTHR33751:SF9">
    <property type="entry name" value="CYTOCHROME C4"/>
    <property type="match status" value="1"/>
</dbReference>
<dbReference type="SUPFAM" id="SSF46626">
    <property type="entry name" value="Cytochrome c"/>
    <property type="match status" value="2"/>
</dbReference>
<keyword evidence="2" id="KW-0349">Heme</keyword>
<dbReference type="GO" id="GO:0009055">
    <property type="term" value="F:electron transfer activity"/>
    <property type="evidence" value="ECO:0007669"/>
    <property type="project" value="InterPro"/>
</dbReference>
<dbReference type="GO" id="GO:0046872">
    <property type="term" value="F:metal ion binding"/>
    <property type="evidence" value="ECO:0007669"/>
    <property type="project" value="UniProtKB-KW"/>
</dbReference>
<evidence type="ECO:0000256" key="4">
    <source>
        <dbReference type="ARBA" id="ARBA00022982"/>
    </source>
</evidence>
<sequence>MSNFIRTGIFLILIYGTGAAAHAAGDPVKGKELFIFCMACHGQNAEGVSALQAPANAGQDLWYMFRQMINYRAGIRGAHPNDTFGAQMRPMALTLTDEQAVQDVVAYIGTLDVPNPPATIEGDIEAGKKAYETCIPCHGANGEGAKTLDAPRLSKQYDWYLVSQLNNFKADIRGTHKNDIYGAQMRIMAQMLETDEQIRDVVAYIATLEYIPGEE</sequence>
<name>A0A381U1Y9_9ZZZZ</name>
<dbReference type="Pfam" id="PF00034">
    <property type="entry name" value="Cytochrom_C"/>
    <property type="match status" value="2"/>
</dbReference>
<dbReference type="EMBL" id="UINC01005506">
    <property type="protein sequence ID" value="SVA21761.1"/>
    <property type="molecule type" value="Genomic_DNA"/>
</dbReference>
<evidence type="ECO:0000256" key="3">
    <source>
        <dbReference type="ARBA" id="ARBA00022723"/>
    </source>
</evidence>
<evidence type="ECO:0000256" key="2">
    <source>
        <dbReference type="ARBA" id="ARBA00022617"/>
    </source>
</evidence>
<proteinExistence type="predicted"/>
<dbReference type="InterPro" id="IPR009056">
    <property type="entry name" value="Cyt_c-like_dom"/>
</dbReference>
<keyword evidence="4" id="KW-0249">Electron transport</keyword>
<feature type="domain" description="Cytochrome c" evidence="6">
    <location>
        <begin position="25"/>
        <end position="112"/>
    </location>
</feature>
<evidence type="ECO:0000256" key="5">
    <source>
        <dbReference type="ARBA" id="ARBA00023004"/>
    </source>
</evidence>
<protein>
    <recommendedName>
        <fullName evidence="6">Cytochrome c domain-containing protein</fullName>
    </recommendedName>
</protein>
<gene>
    <name evidence="7" type="ORF">METZ01_LOCUS74615</name>
</gene>
<dbReference type="InterPro" id="IPR036909">
    <property type="entry name" value="Cyt_c-like_dom_sf"/>
</dbReference>
<dbReference type="InterPro" id="IPR050597">
    <property type="entry name" value="Cytochrome_c_Oxidase_Subunit"/>
</dbReference>
<reference evidence="7" key="1">
    <citation type="submission" date="2018-05" db="EMBL/GenBank/DDBJ databases">
        <authorList>
            <person name="Lanie J.A."/>
            <person name="Ng W.-L."/>
            <person name="Kazmierczak K.M."/>
            <person name="Andrzejewski T.M."/>
            <person name="Davidsen T.M."/>
            <person name="Wayne K.J."/>
            <person name="Tettelin H."/>
            <person name="Glass J.I."/>
            <person name="Rusch D."/>
            <person name="Podicherti R."/>
            <person name="Tsui H.-C.T."/>
            <person name="Winkler M.E."/>
        </authorList>
    </citation>
    <scope>NUCLEOTIDE SEQUENCE</scope>
</reference>
<dbReference type="PROSITE" id="PS51007">
    <property type="entry name" value="CYTC"/>
    <property type="match status" value="2"/>
</dbReference>
<evidence type="ECO:0000256" key="1">
    <source>
        <dbReference type="ARBA" id="ARBA00022448"/>
    </source>
</evidence>